<name>A0ABM6V113_9GAMM</name>
<evidence type="ECO:0000256" key="4">
    <source>
        <dbReference type="SAM" id="MobiDB-lite"/>
    </source>
</evidence>
<evidence type="ECO:0000256" key="3">
    <source>
        <dbReference type="ARBA" id="ARBA00023136"/>
    </source>
</evidence>
<dbReference type="PROSITE" id="PS51257">
    <property type="entry name" value="PROKAR_LIPOPROTEIN"/>
    <property type="match status" value="1"/>
</dbReference>
<dbReference type="InterPro" id="IPR050810">
    <property type="entry name" value="Bact_Secretion_Sys_Channel"/>
</dbReference>
<feature type="compositionally biased region" description="Low complexity" evidence="4">
    <location>
        <begin position="231"/>
        <end position="257"/>
    </location>
</feature>
<keyword evidence="2 5" id="KW-0732">Signal</keyword>
<dbReference type="PANTHER" id="PTHR30332">
    <property type="entry name" value="PROBABLE GENERAL SECRETION PATHWAY PROTEIN D"/>
    <property type="match status" value="1"/>
</dbReference>
<keyword evidence="3" id="KW-0472">Membrane</keyword>
<feature type="region of interest" description="Disordered" evidence="4">
    <location>
        <begin position="228"/>
        <end position="257"/>
    </location>
</feature>
<proteinExistence type="predicted"/>
<reference evidence="8" key="1">
    <citation type="journal article" date="2018" name="Genome Announc.">
        <title>First complete genome sequence of Yersinia massiliensis.</title>
        <authorList>
            <person name="Thomas M.C."/>
            <person name="Arling V."/>
            <person name="Goji N."/>
            <person name="Janzen T.W."/>
            <person name="Duceppe M.-O."/>
            <person name="Mathews A."/>
            <person name="Carrillo C."/>
            <person name="Amoako K."/>
        </authorList>
    </citation>
    <scope>NUCLEOTIDE SEQUENCE [LARGE SCALE GENOMIC DNA]</scope>
    <source>
        <strain evidence="8">GTA</strain>
        <plasmid evidence="8">unnamed2</plasmid>
    </source>
</reference>
<evidence type="ECO:0000313" key="7">
    <source>
        <dbReference type="EMBL" id="AVX40726.1"/>
    </source>
</evidence>
<evidence type="ECO:0000313" key="8">
    <source>
        <dbReference type="Proteomes" id="UP000240908"/>
    </source>
</evidence>
<sequence length="569" mass="60595">MKIKLITACVMAALLSGCSIGRINKVIDSAQSDSEKVSNMIAETATVRPPVKIHDEQWINPIPIKSATADIPAAMINCVITYKPVRPQDVYQFGQDVTQQCNIPVRISPDAAAMLSGNSSTGGGGRPTNQMSSVPAPIVPPEANGMVPLQTLGTMQPGNNGSVAYSGGVARKITDVAFSGNVARLLDIVTSRLGVSWRYENGEITIFYLQTKRFDIDTTNAKYSLENQQKSGLSTQSGNSGSSNNSSSGISGTSGSSTLQTTEMSNDIYGDIQKTVESMLTPGVGRVSINQTSGVVVVTDVPNVVRNIGEYLQDENSKLSKQVLFKVVIYTITSEVSDNVGIDWDIIFKSLSGKYGINLASSSGLSTDLANGSFEILDTATGKAAQFAGSQFMLQALSKQANVTDTKTLNLMTTNLATAGLLIGKQTTYLQRSSITSIGSGNSSEPVQSLEPGQITTGTNIVILPKILNDNEKMMLTMMLDITSLNKLRKIDTADKKLSIEGPDSDSSSIPQRIWLKPGETILMSGFEQIVKDGSKQGMGDPNNIIMGGNMSGSDKKQSFVITITPILR</sequence>
<feature type="chain" id="PRO_5046143109" evidence="5">
    <location>
        <begin position="22"/>
        <end position="569"/>
    </location>
</feature>
<protein>
    <submittedName>
        <fullName evidence="7">PilN family type IVB pilus formation outer membrane protein</fullName>
    </submittedName>
</protein>
<dbReference type="EMBL" id="CP028489">
    <property type="protein sequence ID" value="AVX40726.1"/>
    <property type="molecule type" value="Genomic_DNA"/>
</dbReference>
<dbReference type="InterPro" id="IPR013359">
    <property type="entry name" value="Pilus_4B_PilN"/>
</dbReference>
<dbReference type="InterPro" id="IPR011514">
    <property type="entry name" value="Secretin_N_2"/>
</dbReference>
<keyword evidence="8" id="KW-1185">Reference proteome</keyword>
<organism evidence="7 8">
    <name type="scientific">Yersinia massiliensis</name>
    <dbReference type="NCBI Taxonomy" id="419257"/>
    <lineage>
        <taxon>Bacteria</taxon>
        <taxon>Pseudomonadati</taxon>
        <taxon>Pseudomonadota</taxon>
        <taxon>Gammaproteobacteria</taxon>
        <taxon>Enterobacterales</taxon>
        <taxon>Yersiniaceae</taxon>
        <taxon>Yersinia</taxon>
    </lineage>
</organism>
<comment type="subcellular location">
    <subcellularLocation>
        <location evidence="1">Membrane</location>
    </subcellularLocation>
</comment>
<dbReference type="NCBIfam" id="TIGR02520">
    <property type="entry name" value="pilus_B_mal_scr"/>
    <property type="match status" value="1"/>
</dbReference>
<feature type="domain" description="Secretin N-terminal" evidence="6">
    <location>
        <begin position="211"/>
        <end position="293"/>
    </location>
</feature>
<evidence type="ECO:0000256" key="1">
    <source>
        <dbReference type="ARBA" id="ARBA00004370"/>
    </source>
</evidence>
<feature type="signal peptide" evidence="5">
    <location>
        <begin position="1"/>
        <end position="21"/>
    </location>
</feature>
<evidence type="ECO:0000259" key="6">
    <source>
        <dbReference type="Pfam" id="PF07655"/>
    </source>
</evidence>
<dbReference type="RefSeq" id="WP_108088376.1">
    <property type="nucleotide sequence ID" value="NZ_CP028489.1"/>
</dbReference>
<dbReference type="PANTHER" id="PTHR30332:SF24">
    <property type="entry name" value="SECRETIN GSPD-RELATED"/>
    <property type="match status" value="1"/>
</dbReference>
<dbReference type="Pfam" id="PF07655">
    <property type="entry name" value="Secretin_N_2"/>
    <property type="match status" value="1"/>
</dbReference>
<evidence type="ECO:0000256" key="5">
    <source>
        <dbReference type="SAM" id="SignalP"/>
    </source>
</evidence>
<accession>A0ABM6V113</accession>
<geneLocation type="plasmid" evidence="7 8">
    <name>unnamed2</name>
</geneLocation>
<keyword evidence="7" id="KW-0614">Plasmid</keyword>
<dbReference type="Proteomes" id="UP000240908">
    <property type="component" value="Plasmid unnamed2"/>
</dbReference>
<evidence type="ECO:0000256" key="2">
    <source>
        <dbReference type="ARBA" id="ARBA00022729"/>
    </source>
</evidence>
<gene>
    <name evidence="7" type="ORF">DA391_23930</name>
</gene>